<reference evidence="2 3" key="1">
    <citation type="journal article" date="2016" name="Mol. Biol. Evol.">
        <title>Genome-Wide Survey of Gut Fungi (Harpellales) Reveals the First Horizontally Transferred Ubiquitin Gene from a Mosquito Host.</title>
        <authorList>
            <person name="Wang Y."/>
            <person name="White M.M."/>
            <person name="Kvist S."/>
            <person name="Moncalvo J.M."/>
        </authorList>
    </citation>
    <scope>NUCLEOTIDE SEQUENCE [LARGE SCALE GENOMIC DNA]</scope>
    <source>
        <strain evidence="2 3">ALG-7-W6</strain>
    </source>
</reference>
<organism evidence="2 3">
    <name type="scientific">Smittium mucronatum</name>
    <dbReference type="NCBI Taxonomy" id="133383"/>
    <lineage>
        <taxon>Eukaryota</taxon>
        <taxon>Fungi</taxon>
        <taxon>Fungi incertae sedis</taxon>
        <taxon>Zoopagomycota</taxon>
        <taxon>Kickxellomycotina</taxon>
        <taxon>Harpellomycetes</taxon>
        <taxon>Harpellales</taxon>
        <taxon>Legeriomycetaceae</taxon>
        <taxon>Smittium</taxon>
    </lineage>
</organism>
<name>A0A1R0H875_9FUNG</name>
<dbReference type="STRING" id="133383.A0A1R0H875"/>
<dbReference type="EMBL" id="LSSL01000161">
    <property type="protein sequence ID" value="OLY85307.1"/>
    <property type="molecule type" value="Genomic_DNA"/>
</dbReference>
<feature type="compositionally biased region" description="Basic residues" evidence="1">
    <location>
        <begin position="1"/>
        <end position="10"/>
    </location>
</feature>
<feature type="compositionally biased region" description="Basic and acidic residues" evidence="1">
    <location>
        <begin position="51"/>
        <end position="68"/>
    </location>
</feature>
<evidence type="ECO:0000256" key="1">
    <source>
        <dbReference type="SAM" id="MobiDB-lite"/>
    </source>
</evidence>
<dbReference type="Proteomes" id="UP000187455">
    <property type="component" value="Unassembled WGS sequence"/>
</dbReference>
<evidence type="ECO:0000313" key="3">
    <source>
        <dbReference type="Proteomes" id="UP000187455"/>
    </source>
</evidence>
<keyword evidence="3" id="KW-1185">Reference proteome</keyword>
<comment type="caution">
    <text evidence="2">The sequence shown here is derived from an EMBL/GenBank/DDBJ whole genome shotgun (WGS) entry which is preliminary data.</text>
</comment>
<sequence>MHCGLPRRPRRSPESGKTFEGASEPSRLPFSFEDGTSPRAATRGTTAAEVSSEKSQAKDLRRSPKDLDGGGYIFSSQELHRISEIQRQSVLQPSFCNIKEVGETHTCLRPDEIERKRIGMQLQDEVPSIHLQADTHKRLHDLTGSGGYIYAHHNPHVLKEVLAVLLELFSIPVQGKPVRSIPQPSHVYQGAPSDIGIYQSTQHTNISLPERYTNHWRIEGNLQTKYRSIFFQTNGKREHEPQGLIIQGQRPMPRSEEAFESWIDDFEIPGELHRENTGFFSSSTTWKINSETTIRPEECCTVCIEDMDVDSETYRA</sequence>
<evidence type="ECO:0000313" key="2">
    <source>
        <dbReference type="EMBL" id="OLY85307.1"/>
    </source>
</evidence>
<accession>A0A1R0H875</accession>
<feature type="region of interest" description="Disordered" evidence="1">
    <location>
        <begin position="1"/>
        <end position="69"/>
    </location>
</feature>
<dbReference type="OrthoDB" id="10381059at2759"/>
<proteinExistence type="predicted"/>
<gene>
    <name evidence="2" type="ORF">AYI68_g514</name>
</gene>
<protein>
    <submittedName>
        <fullName evidence="2">Uncharacterized protein</fullName>
    </submittedName>
</protein>
<dbReference type="AlphaFoldDB" id="A0A1R0H875"/>